<dbReference type="RefSeq" id="WP_051668555.1">
    <property type="nucleotide sequence ID" value="NZ_JAJGWL010000126.1"/>
</dbReference>
<dbReference type="Proteomes" id="UP000027731">
    <property type="component" value="Unassembled WGS sequence"/>
</dbReference>
<protein>
    <submittedName>
        <fullName evidence="1">Uncharacterized protein</fullName>
    </submittedName>
</protein>
<dbReference type="EMBL" id="JOSX01000010">
    <property type="protein sequence ID" value="KEK16172.1"/>
    <property type="molecule type" value="Genomic_DNA"/>
</dbReference>
<sequence length="183" mass="21517">MPAIEITNEAPKHVSSIMKISEWKQQMMETMAMDDELAKLLYYDSSDALSKPNLTEEQKYELVTEGEEKRRIYPTRYKPGVIMDQQSFIGMAISNFSFPEIHYHVDSDFVMGYLYFFILVDNKIMDIDEGQRQDQILARIYDLFSDSREYGIGTVKIGQLSELWEQNNKFGGYTMMMRVYDFK</sequence>
<evidence type="ECO:0000313" key="2">
    <source>
        <dbReference type="Proteomes" id="UP000027731"/>
    </source>
</evidence>
<comment type="caution">
    <text evidence="1">The sequence shown here is derived from an EMBL/GenBank/DDBJ whole genome shotgun (WGS) entry which is preliminary data.</text>
</comment>
<gene>
    <name evidence="1" type="ORF">LR3_08975</name>
</gene>
<organism evidence="1 2">
    <name type="scientific">Limosilactobacillus reuteri</name>
    <name type="common">Lactobacillus reuteri</name>
    <dbReference type="NCBI Taxonomy" id="1598"/>
    <lineage>
        <taxon>Bacteria</taxon>
        <taxon>Bacillati</taxon>
        <taxon>Bacillota</taxon>
        <taxon>Bacilli</taxon>
        <taxon>Lactobacillales</taxon>
        <taxon>Lactobacillaceae</taxon>
        <taxon>Limosilactobacillus</taxon>
    </lineage>
</organism>
<evidence type="ECO:0000313" key="1">
    <source>
        <dbReference type="EMBL" id="KEK16172.1"/>
    </source>
</evidence>
<name>A0A073JNJ7_LIMRT</name>
<reference evidence="1 2" key="1">
    <citation type="submission" date="2014-06" db="EMBL/GenBank/DDBJ databases">
        <title>Genetic determinant of reutericyclin biosynthesis of Lactobacillus reuteri.</title>
        <authorList>
            <person name="Lin X."/>
            <person name="Duar R."/>
            <person name="Walter J."/>
            <person name="Gaenzle M."/>
        </authorList>
    </citation>
    <scope>NUCLEOTIDE SEQUENCE [LARGE SCALE GENOMIC DNA]</scope>
    <source>
        <strain evidence="1 2">LTH2584</strain>
    </source>
</reference>
<accession>A0A073JNJ7</accession>
<dbReference type="AlphaFoldDB" id="A0A073JNJ7"/>
<dbReference type="PATRIC" id="fig|1598.90.peg.593"/>
<proteinExistence type="predicted"/>